<sequence length="311" mass="34945">MRKKAWLGLLLSGVLLLAACNEESSTEVPEEGTDVEETEEQDEGQNEEQNEELTAEDVLARSTEAMSEVESFTTEMELHQVINLDDEEIETHSSIKMDATLNPLAFYQVMDTNVPEANQTVSTESYYTEEGMFMQAPGYEGWIKYSDDFQELANAQVAPEEQLEMLKAFGDELSLDEDGDHYVLTISGSDQNLQSLIDSIMGMTGGTMEGMEELFQMMSLSDVEYTVNIDKETFLQQSMSMKMTMTMEMEGESMSIQQTSTGTFSNFNEVDPIEIPAEVVESAEEFDFDLSEMEEIDLPELEEEEAEDDAA</sequence>
<dbReference type="HOGENOM" id="CLU_070259_0_0_9"/>
<feature type="region of interest" description="Disordered" evidence="1">
    <location>
        <begin position="289"/>
        <end position="311"/>
    </location>
</feature>
<dbReference type="eggNOG" id="ENOG5030S81">
    <property type="taxonomic scope" value="Bacteria"/>
</dbReference>
<feature type="compositionally biased region" description="Acidic residues" evidence="1">
    <location>
        <begin position="24"/>
        <end position="54"/>
    </location>
</feature>
<evidence type="ECO:0000313" key="3">
    <source>
        <dbReference type="EMBL" id="BAB07330.1"/>
    </source>
</evidence>
<reference evidence="3 4" key="1">
    <citation type="journal article" date="2000" name="Nucleic Acids Res.">
        <title>Complete genome sequence of the alkaliphilic bacterium Bacillus halodurans and genomic sequence comparison with Bacillus subtilis.</title>
        <authorList>
            <person name="Takami H."/>
            <person name="Nakasone K."/>
            <person name="Takaki Y."/>
            <person name="Maeno G."/>
            <person name="Sasaki R."/>
            <person name="Masui N."/>
            <person name="Fuji F."/>
            <person name="Hirama C."/>
            <person name="Nakamura Y."/>
            <person name="Ogasawara N."/>
            <person name="Kuhara S."/>
            <person name="Horikoshi K."/>
        </authorList>
    </citation>
    <scope>NUCLEOTIDE SEQUENCE [LARGE SCALE GENOMIC DNA]</scope>
    <source>
        <strain evidence="4">ATCC BAA-125 / DSM 18197 / FERM 7344 / JCM 9153 / C-125</strain>
    </source>
</reference>
<dbReference type="PROSITE" id="PS51257">
    <property type="entry name" value="PROKAR_LIPOPROTEIN"/>
    <property type="match status" value="1"/>
</dbReference>
<dbReference type="Gene3D" id="2.50.20.20">
    <property type="match status" value="1"/>
</dbReference>
<feature type="region of interest" description="Disordered" evidence="1">
    <location>
        <begin position="22"/>
        <end position="54"/>
    </location>
</feature>
<dbReference type="OrthoDB" id="1957331at2"/>
<dbReference type="Pfam" id="PF20316">
    <property type="entry name" value="DUF6612"/>
    <property type="match status" value="1"/>
</dbReference>
<gene>
    <name evidence="3" type="ordered locus">BH3611</name>
</gene>
<feature type="signal peptide" evidence="2">
    <location>
        <begin position="1"/>
        <end position="18"/>
    </location>
</feature>
<dbReference type="RefSeq" id="WP_010899739.1">
    <property type="nucleotide sequence ID" value="NC_002570.2"/>
</dbReference>
<dbReference type="KEGG" id="bha:BH3611"/>
<dbReference type="InterPro" id="IPR046720">
    <property type="entry name" value="DUF6612"/>
</dbReference>
<feature type="chain" id="PRO_5038595051" evidence="2">
    <location>
        <begin position="19"/>
        <end position="311"/>
    </location>
</feature>
<proteinExistence type="predicted"/>
<organism evidence="3 4">
    <name type="scientific">Halalkalibacterium halodurans (strain ATCC BAA-125 / DSM 18197 / FERM 7344 / JCM 9153 / C-125)</name>
    <name type="common">Bacillus halodurans</name>
    <dbReference type="NCBI Taxonomy" id="272558"/>
    <lineage>
        <taxon>Bacteria</taxon>
        <taxon>Bacillati</taxon>
        <taxon>Bacillota</taxon>
        <taxon>Bacilli</taxon>
        <taxon>Bacillales</taxon>
        <taxon>Bacillaceae</taxon>
        <taxon>Halalkalibacterium (ex Joshi et al. 2022)</taxon>
    </lineage>
</organism>
<evidence type="ECO:0000256" key="1">
    <source>
        <dbReference type="SAM" id="MobiDB-lite"/>
    </source>
</evidence>
<dbReference type="AlphaFoldDB" id="Q9K6W3"/>
<keyword evidence="4" id="KW-1185">Reference proteome</keyword>
<protein>
    <submittedName>
        <fullName evidence="3">BH3611 protein</fullName>
    </submittedName>
</protein>
<dbReference type="Proteomes" id="UP000001258">
    <property type="component" value="Chromosome"/>
</dbReference>
<dbReference type="STRING" id="272558.gene:10729524"/>
<accession>Q9K6W3</accession>
<keyword evidence="2" id="KW-0732">Signal</keyword>
<evidence type="ECO:0000256" key="2">
    <source>
        <dbReference type="SAM" id="SignalP"/>
    </source>
</evidence>
<dbReference type="PIR" id="C84101">
    <property type="entry name" value="C84101"/>
</dbReference>
<evidence type="ECO:0000313" key="4">
    <source>
        <dbReference type="Proteomes" id="UP000001258"/>
    </source>
</evidence>
<name>Q9K6W3_HALH5</name>
<dbReference type="EMBL" id="BA000004">
    <property type="protein sequence ID" value="BAB07330.1"/>
    <property type="molecule type" value="Genomic_DNA"/>
</dbReference>